<keyword evidence="4" id="KW-0808">Transferase</keyword>
<comment type="similarity">
    <text evidence="6">Belongs to the precorrin methyltransferase family.</text>
</comment>
<dbReference type="Gene3D" id="3.40.1010.10">
    <property type="entry name" value="Cobalt-precorrin-4 Transmethylase, Domain 1"/>
    <property type="match status" value="1"/>
</dbReference>
<comment type="pathway">
    <text evidence="1">Cofactor biosynthesis; adenosylcobalamin biosynthesis.</text>
</comment>
<dbReference type="InterPro" id="IPR014776">
    <property type="entry name" value="4pyrrole_Mease_sub2"/>
</dbReference>
<evidence type="ECO:0000313" key="8">
    <source>
        <dbReference type="EMBL" id="APT73713.1"/>
    </source>
</evidence>
<dbReference type="CDD" id="cd11645">
    <property type="entry name" value="Precorrin_2_C20_MT"/>
    <property type="match status" value="1"/>
</dbReference>
<name>A0ABM6GDQ1_9BACT</name>
<dbReference type="InterPro" id="IPR014777">
    <property type="entry name" value="4pyrrole_Mease_sub1"/>
</dbReference>
<dbReference type="PANTHER" id="PTHR43467:SF2">
    <property type="entry name" value="COBALT-PRECORRIN-2 C(20)-METHYLTRANSFERASE"/>
    <property type="match status" value="1"/>
</dbReference>
<organism evidence="8 9">
    <name type="scientific">Thermosipho melanesiensis</name>
    <dbReference type="NCBI Taxonomy" id="46541"/>
    <lineage>
        <taxon>Bacteria</taxon>
        <taxon>Thermotogati</taxon>
        <taxon>Thermotogota</taxon>
        <taxon>Thermotogae</taxon>
        <taxon>Thermotogales</taxon>
        <taxon>Fervidobacteriaceae</taxon>
        <taxon>Thermosipho</taxon>
    </lineage>
</organism>
<keyword evidence="5" id="KW-0949">S-adenosyl-L-methionine</keyword>
<dbReference type="InterPro" id="IPR035996">
    <property type="entry name" value="4pyrrol_Methylase_sf"/>
</dbReference>
<protein>
    <submittedName>
        <fullName evidence="8">Precorrin-2 C20-methyltransferase</fullName>
    </submittedName>
</protein>
<keyword evidence="3" id="KW-0489">Methyltransferase</keyword>
<keyword evidence="2" id="KW-0169">Cobalamin biosynthesis</keyword>
<sequence>MPENLITKKAQEILQSTNYIFCPKTESGSIAYDIVKKYTNEKIEFLEISMKERKKVDISKIVEQLKEEKDVAFVTIGDPNLYSTYIYIAREVEKIGFKTQTIPAVNSISYAASKLNIPISIKNEGVAIVPGTNLELLKKASKIFDNIVILKPKNLEKIKDVLVDFNTFVAEKLGTLEEKTYNFLPEKLPYMSIIMAKRREK</sequence>
<evidence type="ECO:0000256" key="2">
    <source>
        <dbReference type="ARBA" id="ARBA00022573"/>
    </source>
</evidence>
<dbReference type="Pfam" id="PF00590">
    <property type="entry name" value="TP_methylase"/>
    <property type="match status" value="1"/>
</dbReference>
<evidence type="ECO:0000256" key="1">
    <source>
        <dbReference type="ARBA" id="ARBA00004953"/>
    </source>
</evidence>
<evidence type="ECO:0000256" key="3">
    <source>
        <dbReference type="ARBA" id="ARBA00022603"/>
    </source>
</evidence>
<evidence type="ECO:0000256" key="5">
    <source>
        <dbReference type="ARBA" id="ARBA00022691"/>
    </source>
</evidence>
<feature type="domain" description="Tetrapyrrole methylase" evidence="7">
    <location>
        <begin position="4"/>
        <end position="181"/>
    </location>
</feature>
<reference evidence="8 9" key="1">
    <citation type="submission" date="2014-02" db="EMBL/GenBank/DDBJ databases">
        <title>Diversity of Thermotogales isolates from hydrothermal vents.</title>
        <authorList>
            <person name="Haverkamp T.H.A."/>
            <person name="Lossouarn J."/>
            <person name="Geslin C."/>
            <person name="Nesbo C.L."/>
        </authorList>
    </citation>
    <scope>NUCLEOTIDE SEQUENCE [LARGE SCALE GENOMIC DNA]</scope>
    <source>
        <strain evidence="8 9">431</strain>
    </source>
</reference>
<dbReference type="PIRSF" id="PIRSF036427">
    <property type="entry name" value="Precrrn-2_mtase"/>
    <property type="match status" value="1"/>
</dbReference>
<dbReference type="Proteomes" id="UP000185490">
    <property type="component" value="Chromosome"/>
</dbReference>
<dbReference type="EMBL" id="CP007389">
    <property type="protein sequence ID" value="APT73713.1"/>
    <property type="molecule type" value="Genomic_DNA"/>
</dbReference>
<proteinExistence type="inferred from homology"/>
<evidence type="ECO:0000259" key="7">
    <source>
        <dbReference type="Pfam" id="PF00590"/>
    </source>
</evidence>
<gene>
    <name evidence="8" type="ORF">BW47_03800</name>
</gene>
<dbReference type="Gene3D" id="3.30.950.10">
    <property type="entry name" value="Methyltransferase, Cobalt-precorrin-4 Transmethylase, Domain 2"/>
    <property type="match status" value="1"/>
</dbReference>
<dbReference type="SUPFAM" id="SSF53790">
    <property type="entry name" value="Tetrapyrrole methylase"/>
    <property type="match status" value="1"/>
</dbReference>
<dbReference type="InterPro" id="IPR000878">
    <property type="entry name" value="4pyrrol_Mease"/>
</dbReference>
<dbReference type="InterPro" id="IPR012382">
    <property type="entry name" value="CobI/CbiL"/>
</dbReference>
<dbReference type="PANTHER" id="PTHR43467">
    <property type="entry name" value="COBALT-PRECORRIN-2 C(20)-METHYLTRANSFERASE"/>
    <property type="match status" value="1"/>
</dbReference>
<evidence type="ECO:0000313" key="9">
    <source>
        <dbReference type="Proteomes" id="UP000185490"/>
    </source>
</evidence>
<keyword evidence="9" id="KW-1185">Reference proteome</keyword>
<evidence type="ECO:0000256" key="6">
    <source>
        <dbReference type="PIRNR" id="PIRNR036427"/>
    </source>
</evidence>
<accession>A0ABM6GDQ1</accession>
<evidence type="ECO:0000256" key="4">
    <source>
        <dbReference type="ARBA" id="ARBA00022679"/>
    </source>
</evidence>